<feature type="transmembrane region" description="Helical" evidence="2">
    <location>
        <begin position="180"/>
        <end position="203"/>
    </location>
</feature>
<evidence type="ECO:0000313" key="4">
    <source>
        <dbReference type="Proteomes" id="UP001597380"/>
    </source>
</evidence>
<comment type="caution">
    <text evidence="3">The sequence shown here is derived from an EMBL/GenBank/DDBJ whole genome shotgun (WGS) entry which is preliminary data.</text>
</comment>
<evidence type="ECO:0000256" key="1">
    <source>
        <dbReference type="SAM" id="MobiDB-lite"/>
    </source>
</evidence>
<feature type="transmembrane region" description="Helical" evidence="2">
    <location>
        <begin position="139"/>
        <end position="159"/>
    </location>
</feature>
<evidence type="ECO:0000256" key="2">
    <source>
        <dbReference type="SAM" id="Phobius"/>
    </source>
</evidence>
<dbReference type="Proteomes" id="UP001597380">
    <property type="component" value="Unassembled WGS sequence"/>
</dbReference>
<feature type="transmembrane region" description="Helical" evidence="2">
    <location>
        <begin position="115"/>
        <end position="133"/>
    </location>
</feature>
<keyword evidence="2" id="KW-1133">Transmembrane helix</keyword>
<protein>
    <submittedName>
        <fullName evidence="3">Uncharacterized protein</fullName>
    </submittedName>
</protein>
<dbReference type="PANTHER" id="PTHR40076">
    <property type="entry name" value="MEMBRANE PROTEIN-RELATED"/>
    <property type="match status" value="1"/>
</dbReference>
<dbReference type="EMBL" id="JBHUHT010000009">
    <property type="protein sequence ID" value="MFD2095700.1"/>
    <property type="molecule type" value="Genomic_DNA"/>
</dbReference>
<organism evidence="3 4">
    <name type="scientific">Corallincola platygyrae</name>
    <dbReference type="NCBI Taxonomy" id="1193278"/>
    <lineage>
        <taxon>Bacteria</taxon>
        <taxon>Pseudomonadati</taxon>
        <taxon>Pseudomonadota</taxon>
        <taxon>Gammaproteobacteria</taxon>
        <taxon>Alteromonadales</taxon>
        <taxon>Psychromonadaceae</taxon>
        <taxon>Corallincola</taxon>
    </lineage>
</organism>
<feature type="transmembrane region" description="Helical" evidence="2">
    <location>
        <begin position="41"/>
        <end position="65"/>
    </location>
</feature>
<feature type="transmembrane region" description="Helical" evidence="2">
    <location>
        <begin position="77"/>
        <end position="94"/>
    </location>
</feature>
<dbReference type="InterPro" id="IPR010380">
    <property type="entry name" value="DUF975"/>
</dbReference>
<accession>A0ABW4XJG8</accession>
<feature type="region of interest" description="Disordered" evidence="1">
    <location>
        <begin position="247"/>
        <end position="266"/>
    </location>
</feature>
<name>A0ABW4XJG8_9GAMM</name>
<dbReference type="PANTHER" id="PTHR40076:SF1">
    <property type="entry name" value="MEMBRANE PROTEIN"/>
    <property type="match status" value="1"/>
</dbReference>
<keyword evidence="2" id="KW-0812">Transmembrane</keyword>
<feature type="compositionally biased region" description="Polar residues" evidence="1">
    <location>
        <begin position="253"/>
        <end position="266"/>
    </location>
</feature>
<evidence type="ECO:0000313" key="3">
    <source>
        <dbReference type="EMBL" id="MFD2095700.1"/>
    </source>
</evidence>
<dbReference type="RefSeq" id="WP_377776197.1">
    <property type="nucleotide sequence ID" value="NZ_JBHUHT010000009.1"/>
</dbReference>
<feature type="transmembrane region" description="Helical" evidence="2">
    <location>
        <begin position="215"/>
        <end position="233"/>
    </location>
</feature>
<gene>
    <name evidence="3" type="ORF">ACFSJ3_06865</name>
</gene>
<proteinExistence type="predicted"/>
<sequence>MLMFNDPKNNPVIQRAISGKYTFSVKSVLKQSWEVTKADKLAVIIGFVFAMAVSIGVQYGIVMMFGGGAEDNQSMSGIGNLVATLVAAPFWAGLDMMALRRTRGGPIAVTDMFNFLKYFAPLALVQVIITFLVQVGLILLILPGIYIAVGTTFALMLMLEKGLSPMQSVIISIRAAHHQWFKVFLVFLAITPVLAVGALPMAVYMSGEGMDAVKGTLAFSLVLIWGLPMLYYAKGFMYQEIFKELEQEPENVPSDSTSDDQGSFSA</sequence>
<reference evidence="4" key="1">
    <citation type="journal article" date="2019" name="Int. J. Syst. Evol. Microbiol.">
        <title>The Global Catalogue of Microorganisms (GCM) 10K type strain sequencing project: providing services to taxonomists for standard genome sequencing and annotation.</title>
        <authorList>
            <consortium name="The Broad Institute Genomics Platform"/>
            <consortium name="The Broad Institute Genome Sequencing Center for Infectious Disease"/>
            <person name="Wu L."/>
            <person name="Ma J."/>
        </authorList>
    </citation>
    <scope>NUCLEOTIDE SEQUENCE [LARGE SCALE GENOMIC DNA]</scope>
    <source>
        <strain evidence="4">CGMCC 1.10992</strain>
    </source>
</reference>
<keyword evidence="2" id="KW-0472">Membrane</keyword>
<keyword evidence="4" id="KW-1185">Reference proteome</keyword>